<comment type="subcellular location">
    <subcellularLocation>
        <location evidence="1 9">Secreted</location>
    </subcellularLocation>
</comment>
<evidence type="ECO:0000256" key="6">
    <source>
        <dbReference type="ARBA" id="ARBA00023180"/>
    </source>
</evidence>
<evidence type="ECO:0000256" key="8">
    <source>
        <dbReference type="PIRSR" id="PIRSR605468-51"/>
    </source>
</evidence>
<dbReference type="InParanoid" id="A0A2I0LGB9"/>
<keyword evidence="7 9" id="KW-0092">Biotin</keyword>
<reference evidence="11 12" key="1">
    <citation type="journal article" date="2013" name="Science">
        <title>Genomic diversity and evolution of the head crest in the rock pigeon.</title>
        <authorList>
            <person name="Shapiro M.D."/>
            <person name="Kronenberg Z."/>
            <person name="Li C."/>
            <person name="Domyan E.T."/>
            <person name="Pan H."/>
            <person name="Campbell M."/>
            <person name="Tan H."/>
            <person name="Huff C.D."/>
            <person name="Hu H."/>
            <person name="Vickrey A.I."/>
            <person name="Nielsen S.C."/>
            <person name="Stringham S.A."/>
            <person name="Hu H."/>
            <person name="Willerslev E."/>
            <person name="Gilbert M.T."/>
            <person name="Yandell M."/>
            <person name="Zhang G."/>
            <person name="Wang J."/>
        </authorList>
    </citation>
    <scope>NUCLEOTIDE SEQUENCE [LARGE SCALE GENOMIC DNA]</scope>
    <source>
        <tissue evidence="11">Blood</tissue>
    </source>
</reference>
<evidence type="ECO:0000256" key="5">
    <source>
        <dbReference type="ARBA" id="ARBA00023157"/>
    </source>
</evidence>
<comment type="subunit">
    <text evidence="9">Homotetramer.</text>
</comment>
<sequence length="164" mass="17858">MCLAAPSTLQPAAPGGASPQTGDRESHCLQLYLGGGRDGTHLCTVFWALSLQCQLSGLWRNEQDSLMEISAVRDNGDFQGKYLTRVTVTGSCAYTSPLKGAQQQPTDGVWPTFAFTVHWDKFSNATTAFTGQCFVDTGGKETLTTMWLLREAVGSLEEDWKATR</sequence>
<proteinExistence type="inferred from homology"/>
<keyword evidence="3 9" id="KW-0964">Secreted</keyword>
<feature type="disulfide bond" evidence="8">
    <location>
        <begin position="53"/>
        <end position="133"/>
    </location>
</feature>
<evidence type="ECO:0000256" key="7">
    <source>
        <dbReference type="ARBA" id="ARBA00023267"/>
    </source>
</evidence>
<evidence type="ECO:0000256" key="10">
    <source>
        <dbReference type="SAM" id="MobiDB-lite"/>
    </source>
</evidence>
<dbReference type="InterPro" id="IPR005468">
    <property type="entry name" value="Avidin/str"/>
</dbReference>
<dbReference type="PANTHER" id="PTHR34399:SF3">
    <property type="entry name" value="AVID PROTEIN-RELATED"/>
    <property type="match status" value="1"/>
</dbReference>
<keyword evidence="12" id="KW-1185">Reference proteome</keyword>
<dbReference type="Pfam" id="PF01382">
    <property type="entry name" value="Avidin"/>
    <property type="match status" value="1"/>
</dbReference>
<keyword evidence="6 9" id="KW-0325">Glycoprotein</keyword>
<accession>A0A2I0LGB9</accession>
<dbReference type="GO" id="GO:0005576">
    <property type="term" value="C:extracellular region"/>
    <property type="evidence" value="ECO:0007669"/>
    <property type="project" value="UniProtKB-SubCell"/>
</dbReference>
<evidence type="ECO:0000313" key="11">
    <source>
        <dbReference type="EMBL" id="PKK16479.1"/>
    </source>
</evidence>
<dbReference type="PRINTS" id="PR00709">
    <property type="entry name" value="AVIDIN"/>
</dbReference>
<evidence type="ECO:0000256" key="1">
    <source>
        <dbReference type="ARBA" id="ARBA00004613"/>
    </source>
</evidence>
<organism evidence="11 12">
    <name type="scientific">Columba livia</name>
    <name type="common">Rock dove</name>
    <dbReference type="NCBI Taxonomy" id="8932"/>
    <lineage>
        <taxon>Eukaryota</taxon>
        <taxon>Metazoa</taxon>
        <taxon>Chordata</taxon>
        <taxon>Craniata</taxon>
        <taxon>Vertebrata</taxon>
        <taxon>Euteleostomi</taxon>
        <taxon>Archelosauria</taxon>
        <taxon>Archosauria</taxon>
        <taxon>Dinosauria</taxon>
        <taxon>Saurischia</taxon>
        <taxon>Theropoda</taxon>
        <taxon>Coelurosauria</taxon>
        <taxon>Aves</taxon>
        <taxon>Neognathae</taxon>
        <taxon>Neoaves</taxon>
        <taxon>Columbimorphae</taxon>
        <taxon>Columbiformes</taxon>
        <taxon>Columbidae</taxon>
        <taxon>Columba</taxon>
    </lineage>
</organism>
<comment type="similarity">
    <text evidence="2 9">Belongs to the avidin/streptavidin family.</text>
</comment>
<keyword evidence="5 8" id="KW-1015">Disulfide bond</keyword>
<evidence type="ECO:0000256" key="2">
    <source>
        <dbReference type="ARBA" id="ARBA00006297"/>
    </source>
</evidence>
<dbReference type="Proteomes" id="UP000053872">
    <property type="component" value="Unassembled WGS sequence"/>
</dbReference>
<dbReference type="PROSITE" id="PS51326">
    <property type="entry name" value="AVIDIN_2"/>
    <property type="match status" value="1"/>
</dbReference>
<protein>
    <recommendedName>
        <fullName evidence="9">Avidin</fullName>
    </recommendedName>
</protein>
<dbReference type="AlphaFoldDB" id="A0A2I0LGB9"/>
<dbReference type="InterPro" id="IPR005469">
    <property type="entry name" value="Avidin"/>
</dbReference>
<dbReference type="GO" id="GO:0009374">
    <property type="term" value="F:biotin binding"/>
    <property type="evidence" value="ECO:0007669"/>
    <property type="project" value="UniProtKB-UniRule"/>
</dbReference>
<comment type="caution">
    <text evidence="11">The sequence shown here is derived from an EMBL/GenBank/DDBJ whole genome shotgun (WGS) entry which is preliminary data.</text>
</comment>
<evidence type="ECO:0000256" key="9">
    <source>
        <dbReference type="RuleBase" id="RU369114"/>
    </source>
</evidence>
<gene>
    <name evidence="11" type="ORF">A306_00000496</name>
</gene>
<evidence type="ECO:0000313" key="12">
    <source>
        <dbReference type="Proteomes" id="UP000053872"/>
    </source>
</evidence>
<keyword evidence="4 9" id="KW-0732">Signal</keyword>
<evidence type="ECO:0000256" key="3">
    <source>
        <dbReference type="ARBA" id="ARBA00022525"/>
    </source>
</evidence>
<comment type="function">
    <text evidence="9">Forms a strong non-covalent specific complex with biotin.</text>
</comment>
<feature type="region of interest" description="Disordered" evidence="10">
    <location>
        <begin position="1"/>
        <end position="22"/>
    </location>
</feature>
<dbReference type="InterPro" id="IPR051764">
    <property type="entry name" value="Avidin/Streptavidin-rel"/>
</dbReference>
<dbReference type="InterPro" id="IPR036896">
    <property type="entry name" value="Avidin-like_sf"/>
</dbReference>
<dbReference type="Gene3D" id="2.40.128.30">
    <property type="entry name" value="Avidin-like"/>
    <property type="match status" value="1"/>
</dbReference>
<evidence type="ECO:0000256" key="4">
    <source>
        <dbReference type="ARBA" id="ARBA00022729"/>
    </source>
</evidence>
<dbReference type="PANTHER" id="PTHR34399">
    <property type="entry name" value="AVIDIN-RELATED"/>
    <property type="match status" value="1"/>
</dbReference>
<dbReference type="SUPFAM" id="SSF50876">
    <property type="entry name" value="Avidin/streptavidin"/>
    <property type="match status" value="1"/>
</dbReference>
<name>A0A2I0LGB9_COLLI</name>
<dbReference type="EMBL" id="AKCR02002564">
    <property type="protein sequence ID" value="PKK16479.1"/>
    <property type="molecule type" value="Genomic_DNA"/>
</dbReference>